<dbReference type="Pfam" id="PF02566">
    <property type="entry name" value="OsmC"/>
    <property type="match status" value="1"/>
</dbReference>
<dbReference type="Proteomes" id="UP000653343">
    <property type="component" value="Unassembled WGS sequence"/>
</dbReference>
<dbReference type="Gene3D" id="3.30.300.20">
    <property type="match status" value="1"/>
</dbReference>
<accession>A0ABQ2Y0L4</accession>
<dbReference type="PANTHER" id="PTHR34352:SF1">
    <property type="entry name" value="PROTEIN YHFA"/>
    <property type="match status" value="1"/>
</dbReference>
<dbReference type="Gene3D" id="2.20.25.10">
    <property type="match status" value="1"/>
</dbReference>
<evidence type="ECO:0000313" key="2">
    <source>
        <dbReference type="Proteomes" id="UP000653343"/>
    </source>
</evidence>
<reference evidence="2" key="1">
    <citation type="journal article" date="2019" name="Int. J. Syst. Evol. Microbiol.">
        <title>The Global Catalogue of Microorganisms (GCM) 10K type strain sequencing project: providing services to taxonomists for standard genome sequencing and annotation.</title>
        <authorList>
            <consortium name="The Broad Institute Genomics Platform"/>
            <consortium name="The Broad Institute Genome Sequencing Center for Infectious Disease"/>
            <person name="Wu L."/>
            <person name="Ma J."/>
        </authorList>
    </citation>
    <scope>NUCLEOTIDE SEQUENCE [LARGE SCALE GENOMIC DNA]</scope>
    <source>
        <strain evidence="2">KCTC 23917</strain>
    </source>
</reference>
<keyword evidence="2" id="KW-1185">Reference proteome</keyword>
<dbReference type="NCBIfam" id="NF008009">
    <property type="entry name" value="PRK10738.1"/>
    <property type="match status" value="1"/>
</dbReference>
<sequence length="164" mass="18055">MIARRRNFIYEVNMETTVRWTGNGGMSFIAETGSGHAVIMDGAPEGGGKNLGPRPMEMVLLGTGGCTAYDVVLILQRGKQDVRGCDVKLTAERAETEPKVFTNIHFHFTVRGRNLKEATVERAIKLSHEKYCSASIMLAKTASMTHSFEIIDDLTLPSVHDQQA</sequence>
<proteinExistence type="predicted"/>
<dbReference type="InterPro" id="IPR015946">
    <property type="entry name" value="KH_dom-like_a/b"/>
</dbReference>
<organism evidence="1 2">
    <name type="scientific">Undibacterium squillarum</name>
    <dbReference type="NCBI Taxonomy" id="1131567"/>
    <lineage>
        <taxon>Bacteria</taxon>
        <taxon>Pseudomonadati</taxon>
        <taxon>Pseudomonadota</taxon>
        <taxon>Betaproteobacteria</taxon>
        <taxon>Burkholderiales</taxon>
        <taxon>Oxalobacteraceae</taxon>
        <taxon>Undibacterium</taxon>
    </lineage>
</organism>
<dbReference type="SUPFAM" id="SSF82784">
    <property type="entry name" value="OsmC-like"/>
    <property type="match status" value="1"/>
</dbReference>
<dbReference type="PANTHER" id="PTHR34352">
    <property type="entry name" value="PROTEIN YHFA"/>
    <property type="match status" value="1"/>
</dbReference>
<dbReference type="EMBL" id="BMYU01000006">
    <property type="protein sequence ID" value="GGX46133.1"/>
    <property type="molecule type" value="Genomic_DNA"/>
</dbReference>
<name>A0ABQ2Y0L4_9BURK</name>
<protein>
    <submittedName>
        <fullName evidence="1">Peroxiredoxin</fullName>
    </submittedName>
</protein>
<dbReference type="InterPro" id="IPR003718">
    <property type="entry name" value="OsmC/Ohr_fam"/>
</dbReference>
<comment type="caution">
    <text evidence="1">The sequence shown here is derived from an EMBL/GenBank/DDBJ whole genome shotgun (WGS) entry which is preliminary data.</text>
</comment>
<dbReference type="InterPro" id="IPR036102">
    <property type="entry name" value="OsmC/Ohrsf"/>
</dbReference>
<gene>
    <name evidence="1" type="ORF">GCM10010946_25810</name>
</gene>
<evidence type="ECO:0000313" key="1">
    <source>
        <dbReference type="EMBL" id="GGX46133.1"/>
    </source>
</evidence>